<comment type="caution">
    <text evidence="2">The sequence shown here is derived from an EMBL/GenBank/DDBJ whole genome shotgun (WGS) entry which is preliminary data.</text>
</comment>
<gene>
    <name evidence="2" type="ORF">CVLEPA_LOCUS14214</name>
</gene>
<evidence type="ECO:0000313" key="2">
    <source>
        <dbReference type="EMBL" id="CAK8683109.1"/>
    </source>
</evidence>
<evidence type="ECO:0000313" key="3">
    <source>
        <dbReference type="Proteomes" id="UP001642483"/>
    </source>
</evidence>
<sequence length="151" mass="16886">MSCERSRKARSENEDNLSQLLAMTLNEVMRLDEPSQQLFSNTRLTRPTPSPVEVGKAYSAGGKRKRDEIGSLETDNVVNLDPKRKRGGMSRKTHAQIAQQAKITLRKPTDLNVFRGFKKACGRSGNSLWEKVVRAQHGRMCHSMLGACVMA</sequence>
<feature type="region of interest" description="Disordered" evidence="1">
    <location>
        <begin position="41"/>
        <end position="71"/>
    </location>
</feature>
<accession>A0ABP0FTZ7</accession>
<dbReference type="Proteomes" id="UP001642483">
    <property type="component" value="Unassembled WGS sequence"/>
</dbReference>
<proteinExistence type="predicted"/>
<reference evidence="2 3" key="1">
    <citation type="submission" date="2024-02" db="EMBL/GenBank/DDBJ databases">
        <authorList>
            <person name="Daric V."/>
            <person name="Darras S."/>
        </authorList>
    </citation>
    <scope>NUCLEOTIDE SEQUENCE [LARGE SCALE GENOMIC DNA]</scope>
</reference>
<organism evidence="2 3">
    <name type="scientific">Clavelina lepadiformis</name>
    <name type="common">Light-bulb sea squirt</name>
    <name type="synonym">Ascidia lepadiformis</name>
    <dbReference type="NCBI Taxonomy" id="159417"/>
    <lineage>
        <taxon>Eukaryota</taxon>
        <taxon>Metazoa</taxon>
        <taxon>Chordata</taxon>
        <taxon>Tunicata</taxon>
        <taxon>Ascidiacea</taxon>
        <taxon>Aplousobranchia</taxon>
        <taxon>Clavelinidae</taxon>
        <taxon>Clavelina</taxon>
    </lineage>
</organism>
<protein>
    <submittedName>
        <fullName evidence="2">Uncharacterized protein</fullName>
    </submittedName>
</protein>
<evidence type="ECO:0000256" key="1">
    <source>
        <dbReference type="SAM" id="MobiDB-lite"/>
    </source>
</evidence>
<dbReference type="EMBL" id="CAWYQH010000096">
    <property type="protein sequence ID" value="CAK8683109.1"/>
    <property type="molecule type" value="Genomic_DNA"/>
</dbReference>
<name>A0ABP0FTZ7_CLALP</name>
<keyword evidence="3" id="KW-1185">Reference proteome</keyword>